<feature type="transmembrane region" description="Helical" evidence="8">
    <location>
        <begin position="192"/>
        <end position="212"/>
    </location>
</feature>
<keyword evidence="6 8" id="KW-1133">Transmembrane helix</keyword>
<evidence type="ECO:0000256" key="4">
    <source>
        <dbReference type="ARBA" id="ARBA00022475"/>
    </source>
</evidence>
<dbReference type="Pfam" id="PF03591">
    <property type="entry name" value="AzlC"/>
    <property type="match status" value="1"/>
</dbReference>
<keyword evidence="7 8" id="KW-0472">Membrane</keyword>
<dbReference type="AlphaFoldDB" id="A0A9D2AQD6"/>
<name>A0A9D2AQD6_9FIRM</name>
<keyword evidence="3" id="KW-0813">Transport</keyword>
<comment type="similarity">
    <text evidence="2">Belongs to the AzlC family.</text>
</comment>
<dbReference type="Proteomes" id="UP000824249">
    <property type="component" value="Unassembled WGS sequence"/>
</dbReference>
<evidence type="ECO:0000256" key="2">
    <source>
        <dbReference type="ARBA" id="ARBA00010735"/>
    </source>
</evidence>
<dbReference type="GO" id="GO:1903785">
    <property type="term" value="P:L-valine transmembrane transport"/>
    <property type="evidence" value="ECO:0007669"/>
    <property type="project" value="TreeGrafter"/>
</dbReference>
<feature type="transmembrane region" description="Helical" evidence="8">
    <location>
        <begin position="124"/>
        <end position="150"/>
    </location>
</feature>
<proteinExistence type="inferred from homology"/>
<keyword evidence="4" id="KW-1003">Cell membrane</keyword>
<organism evidence="9 10">
    <name type="scientific">Candidatus Borkfalkia faecigallinarum</name>
    <dbReference type="NCBI Taxonomy" id="2838509"/>
    <lineage>
        <taxon>Bacteria</taxon>
        <taxon>Bacillati</taxon>
        <taxon>Bacillota</taxon>
        <taxon>Clostridia</taxon>
        <taxon>Christensenellales</taxon>
        <taxon>Christensenellaceae</taxon>
        <taxon>Candidatus Borkfalkia</taxon>
    </lineage>
</organism>
<keyword evidence="5 8" id="KW-0812">Transmembrane</keyword>
<feature type="transmembrane region" description="Helical" evidence="8">
    <location>
        <begin position="218"/>
        <end position="236"/>
    </location>
</feature>
<protein>
    <submittedName>
        <fullName evidence="9">AzlC family ABC transporter permease</fullName>
    </submittedName>
</protein>
<dbReference type="InterPro" id="IPR011606">
    <property type="entry name" value="Brnchd-chn_aa_trnsp_permease"/>
</dbReference>
<feature type="transmembrane region" description="Helical" evidence="8">
    <location>
        <begin position="162"/>
        <end position="183"/>
    </location>
</feature>
<evidence type="ECO:0000256" key="1">
    <source>
        <dbReference type="ARBA" id="ARBA00004651"/>
    </source>
</evidence>
<evidence type="ECO:0000256" key="5">
    <source>
        <dbReference type="ARBA" id="ARBA00022692"/>
    </source>
</evidence>
<comment type="caution">
    <text evidence="9">The sequence shown here is derived from an EMBL/GenBank/DDBJ whole genome shotgun (WGS) entry which is preliminary data.</text>
</comment>
<reference evidence="9" key="1">
    <citation type="journal article" date="2021" name="PeerJ">
        <title>Extensive microbial diversity within the chicken gut microbiome revealed by metagenomics and culture.</title>
        <authorList>
            <person name="Gilroy R."/>
            <person name="Ravi A."/>
            <person name="Getino M."/>
            <person name="Pursley I."/>
            <person name="Horton D.L."/>
            <person name="Alikhan N.F."/>
            <person name="Baker D."/>
            <person name="Gharbi K."/>
            <person name="Hall N."/>
            <person name="Watson M."/>
            <person name="Adriaenssens E.M."/>
            <person name="Foster-Nyarko E."/>
            <person name="Jarju S."/>
            <person name="Secka A."/>
            <person name="Antonio M."/>
            <person name="Oren A."/>
            <person name="Chaudhuri R.R."/>
            <person name="La Ragione R."/>
            <person name="Hildebrand F."/>
            <person name="Pallen M.J."/>
        </authorList>
    </citation>
    <scope>NUCLEOTIDE SEQUENCE</scope>
    <source>
        <strain evidence="9">26628</strain>
    </source>
</reference>
<sequence length="255" mass="27581">MNYTRGLKDGLPIALGYMPVAFAYAIRAVSLGFPAWFPILISASNFTGTGQVAGTDLIAEGANMGLLFATMLIINIRYSLMSVSIAQKLEPNFPVWKRAIVSFGVTDENYAVAVRQPHKLTFPYLMGLMSCSFFGWLGGTALGAALSTLLGRLLEDATGAQFYSMIMDAFSISLYAMFIAIIVPPSRDDRHILLLLAATIALSCLFYFLPVLKDLPSGVNIIVCSIVCTVIVSLLFPRTEKDDAAEERAQDGGAQ</sequence>
<evidence type="ECO:0000313" key="10">
    <source>
        <dbReference type="Proteomes" id="UP000824249"/>
    </source>
</evidence>
<dbReference type="PANTHER" id="PTHR34979">
    <property type="entry name" value="INNER MEMBRANE PROTEIN YGAZ"/>
    <property type="match status" value="1"/>
</dbReference>
<evidence type="ECO:0000256" key="6">
    <source>
        <dbReference type="ARBA" id="ARBA00022989"/>
    </source>
</evidence>
<comment type="subcellular location">
    <subcellularLocation>
        <location evidence="1">Cell membrane</location>
        <topology evidence="1">Multi-pass membrane protein</topology>
    </subcellularLocation>
</comment>
<dbReference type="GO" id="GO:0005886">
    <property type="term" value="C:plasma membrane"/>
    <property type="evidence" value="ECO:0007669"/>
    <property type="project" value="UniProtKB-SubCell"/>
</dbReference>
<accession>A0A9D2AQD6</accession>
<dbReference type="PANTHER" id="PTHR34979:SF1">
    <property type="entry name" value="INNER MEMBRANE PROTEIN YGAZ"/>
    <property type="match status" value="1"/>
</dbReference>
<evidence type="ECO:0000256" key="7">
    <source>
        <dbReference type="ARBA" id="ARBA00023136"/>
    </source>
</evidence>
<evidence type="ECO:0000256" key="3">
    <source>
        <dbReference type="ARBA" id="ARBA00022448"/>
    </source>
</evidence>
<evidence type="ECO:0000313" key="9">
    <source>
        <dbReference type="EMBL" id="HIX46090.1"/>
    </source>
</evidence>
<gene>
    <name evidence="9" type="ORF">H9737_00180</name>
</gene>
<evidence type="ECO:0000256" key="8">
    <source>
        <dbReference type="SAM" id="Phobius"/>
    </source>
</evidence>
<feature type="transmembrane region" description="Helical" evidence="8">
    <location>
        <begin position="61"/>
        <end position="80"/>
    </location>
</feature>
<reference evidence="9" key="2">
    <citation type="submission" date="2021-04" db="EMBL/GenBank/DDBJ databases">
        <authorList>
            <person name="Gilroy R."/>
        </authorList>
    </citation>
    <scope>NUCLEOTIDE SEQUENCE</scope>
    <source>
        <strain evidence="9">26628</strain>
    </source>
</reference>
<dbReference type="EMBL" id="DXFD01000003">
    <property type="protein sequence ID" value="HIX46090.1"/>
    <property type="molecule type" value="Genomic_DNA"/>
</dbReference>
<feature type="transmembrane region" description="Helical" evidence="8">
    <location>
        <begin position="21"/>
        <end position="41"/>
    </location>
</feature>